<feature type="compositionally biased region" description="Basic and acidic residues" evidence="1">
    <location>
        <begin position="216"/>
        <end position="250"/>
    </location>
</feature>
<evidence type="ECO:0000313" key="3">
    <source>
        <dbReference type="Proteomes" id="UP000447434"/>
    </source>
</evidence>
<proteinExistence type="predicted"/>
<keyword evidence="3" id="KW-1185">Reference proteome</keyword>
<dbReference type="PANTHER" id="PTHR33492">
    <property type="entry name" value="OSJNBA0043A12.37 PROTEIN-RELATED"/>
    <property type="match status" value="1"/>
</dbReference>
<name>A0A6A4NHR4_LUPAL</name>
<dbReference type="InterPro" id="IPR044822">
    <property type="entry name" value="Myb_DNA-bind_4"/>
</dbReference>
<dbReference type="PANTHER" id="PTHR33492:SF4">
    <property type="entry name" value="OS02G0174300 PROTEIN"/>
    <property type="match status" value="1"/>
</dbReference>
<evidence type="ECO:0000313" key="2">
    <source>
        <dbReference type="EMBL" id="KAE9588970.1"/>
    </source>
</evidence>
<dbReference type="EMBL" id="WOCE01000022">
    <property type="protein sequence ID" value="KAE9588970.1"/>
    <property type="molecule type" value="Genomic_DNA"/>
</dbReference>
<dbReference type="PROSITE" id="PS50090">
    <property type="entry name" value="MYB_LIKE"/>
    <property type="match status" value="1"/>
</dbReference>
<feature type="compositionally biased region" description="Basic and acidic residues" evidence="1">
    <location>
        <begin position="257"/>
        <end position="275"/>
    </location>
</feature>
<dbReference type="Proteomes" id="UP000447434">
    <property type="component" value="Chromosome 22"/>
</dbReference>
<dbReference type="Pfam" id="PF13837">
    <property type="entry name" value="Myb_DNA-bind_4"/>
    <property type="match status" value="1"/>
</dbReference>
<reference evidence="3" key="1">
    <citation type="journal article" date="2020" name="Nat. Commun.">
        <title>Genome sequence of the cluster root forming white lupin.</title>
        <authorList>
            <person name="Hufnagel B."/>
            <person name="Marques A."/>
            <person name="Soriano A."/>
            <person name="Marques L."/>
            <person name="Divol F."/>
            <person name="Doumas P."/>
            <person name="Sallet E."/>
            <person name="Mancinotti D."/>
            <person name="Carrere S."/>
            <person name="Marande W."/>
            <person name="Arribat S."/>
            <person name="Keller J."/>
            <person name="Huneau C."/>
            <person name="Blein T."/>
            <person name="Aime D."/>
            <person name="Laguerre M."/>
            <person name="Taylor J."/>
            <person name="Schubert V."/>
            <person name="Nelson M."/>
            <person name="Geu-Flores F."/>
            <person name="Crespi M."/>
            <person name="Gallardo-Guerrero K."/>
            <person name="Delaux P.-M."/>
            <person name="Salse J."/>
            <person name="Berges H."/>
            <person name="Guyot R."/>
            <person name="Gouzy J."/>
            <person name="Peret B."/>
        </authorList>
    </citation>
    <scope>NUCLEOTIDE SEQUENCE [LARGE SCALE GENOMIC DNA]</scope>
    <source>
        <strain evidence="3">cv. Amiga</strain>
    </source>
</reference>
<comment type="caution">
    <text evidence="2">The sequence shown here is derived from an EMBL/GenBank/DDBJ whole genome shotgun (WGS) entry which is preliminary data.</text>
</comment>
<gene>
    <name evidence="2" type="ORF">Lalb_Chr22g0361191</name>
</gene>
<dbReference type="Gene3D" id="1.10.10.60">
    <property type="entry name" value="Homeodomain-like"/>
    <property type="match status" value="1"/>
</dbReference>
<dbReference type="InterPro" id="IPR001005">
    <property type="entry name" value="SANT/Myb"/>
</dbReference>
<dbReference type="AlphaFoldDB" id="A0A6A4NHR4"/>
<organism evidence="2 3">
    <name type="scientific">Lupinus albus</name>
    <name type="common">White lupine</name>
    <name type="synonym">Lupinus termis</name>
    <dbReference type="NCBI Taxonomy" id="3870"/>
    <lineage>
        <taxon>Eukaryota</taxon>
        <taxon>Viridiplantae</taxon>
        <taxon>Streptophyta</taxon>
        <taxon>Embryophyta</taxon>
        <taxon>Tracheophyta</taxon>
        <taxon>Spermatophyta</taxon>
        <taxon>Magnoliopsida</taxon>
        <taxon>eudicotyledons</taxon>
        <taxon>Gunneridae</taxon>
        <taxon>Pentapetalae</taxon>
        <taxon>rosids</taxon>
        <taxon>fabids</taxon>
        <taxon>Fabales</taxon>
        <taxon>Fabaceae</taxon>
        <taxon>Papilionoideae</taxon>
        <taxon>50 kb inversion clade</taxon>
        <taxon>genistoids sensu lato</taxon>
        <taxon>core genistoids</taxon>
        <taxon>Genisteae</taxon>
        <taxon>Lupinus</taxon>
    </lineage>
</organism>
<accession>A0A6A4NHR4</accession>
<sequence length="345" mass="39607">MKVKKMKENNNNNVTRRTRFQAAPDWSVTESLILVNEVAAVEADCGKALSSYQQWNIIAANCASLDVGRNLGQCRRKWDSLLSEYYNIRLWQESNHGRGGGGGGGGGSYWCMKSERVRKNRLPETFDWELYKAIDELVKAREERGEVEIESDDPESGNDALDVTVEIGSKRKRRQSKSERHHGDKPRKYISEEQEYQKGCVEHRHEENHEEEEPEKNDLGEEYLKDFLEEKSKLKSRTERPTKNLPKEELNENNSIEESKSSGEEKETFSKEEKEETMALKLQELAVKIQAIGAESLEYDAAETKNNVEEYHAEFTRSQGDKIIESMGNFADTLKQLCGLLQDCK</sequence>
<protein>
    <submittedName>
        <fullName evidence="2">Putative transcription factor MYB family</fullName>
    </submittedName>
</protein>
<feature type="compositionally biased region" description="Basic and acidic residues" evidence="1">
    <location>
        <begin position="176"/>
        <end position="191"/>
    </location>
</feature>
<feature type="region of interest" description="Disordered" evidence="1">
    <location>
        <begin position="145"/>
        <end position="275"/>
    </location>
</feature>
<evidence type="ECO:0000256" key="1">
    <source>
        <dbReference type="SAM" id="MobiDB-lite"/>
    </source>
</evidence>
<dbReference type="OrthoDB" id="1927263at2759"/>